<reference evidence="1 2" key="1">
    <citation type="journal article" date="2013" name="PLoS Genet.">
        <title>Genomic mechanisms accounting for the adaptation to parasitism in nematode-trapping fungi.</title>
        <authorList>
            <person name="Meerupati T."/>
            <person name="Andersson K.M."/>
            <person name="Friman E."/>
            <person name="Kumar D."/>
            <person name="Tunlid A."/>
            <person name="Ahren D."/>
        </authorList>
    </citation>
    <scope>NUCLEOTIDE SEQUENCE [LARGE SCALE GENOMIC DNA]</scope>
    <source>
        <strain evidence="1 2">CBS 200.50</strain>
    </source>
</reference>
<proteinExistence type="predicted"/>
<dbReference type="eggNOG" id="ENOG502S9Y7">
    <property type="taxonomic scope" value="Eukaryota"/>
</dbReference>
<protein>
    <submittedName>
        <fullName evidence="1">Uncharacterized protein</fullName>
    </submittedName>
</protein>
<sequence>MSRVASCRVGRIIINRTPSFSRKAIQLLNHHDGGARFREEYGDYYVYGYEVGADAGASLCAQSSSKDVDQVIKIRVKAKVLFFEAVSPDVVITDHESTSSASLIFTGYSTMDIESKKLAYPHARAHDELSIQQTATQYMKKMNNMHADVMGKLKKFKLVNEGPVSPTVCADLCKDGIAVRLLLAPFVRLNQYLAEV</sequence>
<dbReference type="OMA" id="HEQCEFL"/>
<dbReference type="HOGENOM" id="CLU_1390179_0_0_1"/>
<dbReference type="AlphaFoldDB" id="S8BSG6"/>
<evidence type="ECO:0000313" key="2">
    <source>
        <dbReference type="Proteomes" id="UP000015100"/>
    </source>
</evidence>
<dbReference type="OrthoDB" id="4457531at2759"/>
<dbReference type="EMBL" id="AQGS01000575">
    <property type="protein sequence ID" value="EPS38192.1"/>
    <property type="molecule type" value="Genomic_DNA"/>
</dbReference>
<accession>S8BSG6</accession>
<comment type="caution">
    <text evidence="1">The sequence shown here is derived from an EMBL/GenBank/DDBJ whole genome shotgun (WGS) entry which is preliminary data.</text>
</comment>
<evidence type="ECO:0000313" key="1">
    <source>
        <dbReference type="EMBL" id="EPS38192.1"/>
    </source>
</evidence>
<keyword evidence="2" id="KW-1185">Reference proteome</keyword>
<gene>
    <name evidence="1" type="ORF">H072_8003</name>
</gene>
<name>S8BSG6_DACHA</name>
<dbReference type="Proteomes" id="UP000015100">
    <property type="component" value="Unassembled WGS sequence"/>
</dbReference>
<organism evidence="1 2">
    <name type="scientific">Dactylellina haptotyla (strain CBS 200.50)</name>
    <name type="common">Nematode-trapping fungus</name>
    <name type="synonym">Monacrosporium haptotylum</name>
    <dbReference type="NCBI Taxonomy" id="1284197"/>
    <lineage>
        <taxon>Eukaryota</taxon>
        <taxon>Fungi</taxon>
        <taxon>Dikarya</taxon>
        <taxon>Ascomycota</taxon>
        <taxon>Pezizomycotina</taxon>
        <taxon>Orbiliomycetes</taxon>
        <taxon>Orbiliales</taxon>
        <taxon>Orbiliaceae</taxon>
        <taxon>Dactylellina</taxon>
    </lineage>
</organism>
<reference evidence="2" key="2">
    <citation type="submission" date="2013-04" db="EMBL/GenBank/DDBJ databases">
        <title>Genomic mechanisms accounting for the adaptation to parasitism in nematode-trapping fungi.</title>
        <authorList>
            <person name="Ahren D.G."/>
        </authorList>
    </citation>
    <scope>NUCLEOTIDE SEQUENCE [LARGE SCALE GENOMIC DNA]</scope>
    <source>
        <strain evidence="2">CBS 200.50</strain>
    </source>
</reference>